<protein>
    <submittedName>
        <fullName evidence="1">Uncharacterized protein</fullName>
    </submittedName>
</protein>
<gene>
    <name evidence="1" type="ORF">Mth01_54940</name>
</gene>
<sequence>MPSRIEGKVAQILTARELVINKGTVDGVEVGMRFAVLNSRGVDIKDPDTGEALGSVEIEKAIVKVVRVSDRLAVARTFRTYRIPGGSFYLGSTKVLEQMMRPPRTEIETLQTDERRLKDELDESGSYIKKGDPVVQVIGDEFDQDDSQ</sequence>
<name>A0A8J3RBV3_9ACTN</name>
<dbReference type="EMBL" id="BOOG01000077">
    <property type="protein sequence ID" value="GIH73241.1"/>
    <property type="molecule type" value="Genomic_DNA"/>
</dbReference>
<comment type="caution">
    <text evidence="1">The sequence shown here is derived from an EMBL/GenBank/DDBJ whole genome shotgun (WGS) entry which is preliminary data.</text>
</comment>
<proteinExistence type="predicted"/>
<reference evidence="1" key="1">
    <citation type="submission" date="2021-01" db="EMBL/GenBank/DDBJ databases">
        <title>Whole genome shotgun sequence of Sphaerimonospora thailandensis NBRC 107569.</title>
        <authorList>
            <person name="Komaki H."/>
            <person name="Tamura T."/>
        </authorList>
    </citation>
    <scope>NUCLEOTIDE SEQUENCE</scope>
    <source>
        <strain evidence="1">NBRC 107569</strain>
    </source>
</reference>
<dbReference type="RefSeq" id="WP_204018876.1">
    <property type="nucleotide sequence ID" value="NZ_BOOG01000077.1"/>
</dbReference>
<accession>A0A8J3RBV3</accession>
<organism evidence="1 2">
    <name type="scientific">Sphaerimonospora thailandensis</name>
    <dbReference type="NCBI Taxonomy" id="795644"/>
    <lineage>
        <taxon>Bacteria</taxon>
        <taxon>Bacillati</taxon>
        <taxon>Actinomycetota</taxon>
        <taxon>Actinomycetes</taxon>
        <taxon>Streptosporangiales</taxon>
        <taxon>Streptosporangiaceae</taxon>
        <taxon>Sphaerimonospora</taxon>
    </lineage>
</organism>
<dbReference type="Proteomes" id="UP000610966">
    <property type="component" value="Unassembled WGS sequence"/>
</dbReference>
<evidence type="ECO:0000313" key="2">
    <source>
        <dbReference type="Proteomes" id="UP000610966"/>
    </source>
</evidence>
<evidence type="ECO:0000313" key="1">
    <source>
        <dbReference type="EMBL" id="GIH73241.1"/>
    </source>
</evidence>
<keyword evidence="2" id="KW-1185">Reference proteome</keyword>
<dbReference type="AlphaFoldDB" id="A0A8J3RBV3"/>